<dbReference type="InterPro" id="IPR009542">
    <property type="entry name" value="Spc1/SPCS1"/>
</dbReference>
<accession>A0A0N0DV38</accession>
<keyword evidence="6 8" id="KW-0472">Membrane</keyword>
<evidence type="ECO:0000256" key="7">
    <source>
        <dbReference type="SAM" id="MobiDB-lite"/>
    </source>
</evidence>
<dbReference type="RefSeq" id="XP_015658211.1">
    <property type="nucleotide sequence ID" value="XM_015803569.1"/>
</dbReference>
<evidence type="ECO:0000256" key="5">
    <source>
        <dbReference type="ARBA" id="ARBA00022989"/>
    </source>
</evidence>
<protein>
    <submittedName>
        <fullName evidence="9">Uncharacterized protein</fullName>
    </submittedName>
</protein>
<evidence type="ECO:0000256" key="8">
    <source>
        <dbReference type="SAM" id="Phobius"/>
    </source>
</evidence>
<sequence length="158" mass="17080">MEAAATATPAASEPAPTATPPAPATAPTARAVHPAARWLARLFSPMSLKDQEYCSNRFQVLLWGSLLVSFPVAYWMGNVLITMGTVCASTVVCLVLFGPNWYQHPDPLLKYADDTDVYEYYQQYEAAKKAAREPATAPSTTDTKKGASRAATPANRKV</sequence>
<keyword evidence="10" id="KW-1185">Reference proteome</keyword>
<dbReference type="GO" id="GO:0006465">
    <property type="term" value="P:signal peptide processing"/>
    <property type="evidence" value="ECO:0007669"/>
    <property type="project" value="InterPro"/>
</dbReference>
<evidence type="ECO:0000256" key="3">
    <source>
        <dbReference type="ARBA" id="ARBA00022692"/>
    </source>
</evidence>
<dbReference type="OrthoDB" id="263893at2759"/>
<comment type="subcellular location">
    <subcellularLocation>
        <location evidence="1">Endoplasmic reticulum membrane</location>
        <topology evidence="1">Multi-pass membrane protein</topology>
    </subcellularLocation>
</comment>
<keyword evidence="4" id="KW-0256">Endoplasmic reticulum</keyword>
<gene>
    <name evidence="9" type="ORF">ABB37_05518</name>
</gene>
<feature type="region of interest" description="Disordered" evidence="7">
    <location>
        <begin position="1"/>
        <end position="27"/>
    </location>
</feature>
<evidence type="ECO:0000256" key="2">
    <source>
        <dbReference type="ARBA" id="ARBA00005245"/>
    </source>
</evidence>
<dbReference type="EMBL" id="LGTL01000010">
    <property type="protein sequence ID" value="KPA79772.1"/>
    <property type="molecule type" value="Genomic_DNA"/>
</dbReference>
<feature type="compositionally biased region" description="Low complexity" evidence="7">
    <location>
        <begin position="1"/>
        <end position="16"/>
    </location>
</feature>
<evidence type="ECO:0000313" key="10">
    <source>
        <dbReference type="Proteomes" id="UP000037923"/>
    </source>
</evidence>
<feature type="transmembrane region" description="Helical" evidence="8">
    <location>
        <begin position="81"/>
        <end position="102"/>
    </location>
</feature>
<comment type="caution">
    <text evidence="9">The sequence shown here is derived from an EMBL/GenBank/DDBJ whole genome shotgun (WGS) entry which is preliminary data.</text>
</comment>
<feature type="transmembrane region" description="Helical" evidence="8">
    <location>
        <begin position="58"/>
        <end position="75"/>
    </location>
</feature>
<dbReference type="OMA" id="FVPNWYQ"/>
<comment type="similarity">
    <text evidence="2">Belongs to the SPCS1 family.</text>
</comment>
<proteinExistence type="inferred from homology"/>
<name>A0A0N0DV38_LEPPY</name>
<evidence type="ECO:0000313" key="9">
    <source>
        <dbReference type="EMBL" id="KPA79772.1"/>
    </source>
</evidence>
<evidence type="ECO:0000256" key="6">
    <source>
        <dbReference type="ARBA" id="ARBA00023136"/>
    </source>
</evidence>
<dbReference type="VEuPathDB" id="TriTrypDB:LpyrH10_10_2870"/>
<dbReference type="Proteomes" id="UP000037923">
    <property type="component" value="Unassembled WGS sequence"/>
</dbReference>
<keyword evidence="3 8" id="KW-0812">Transmembrane</keyword>
<organism evidence="9 10">
    <name type="scientific">Leptomonas pyrrhocoris</name>
    <name type="common">Firebug parasite</name>
    <dbReference type="NCBI Taxonomy" id="157538"/>
    <lineage>
        <taxon>Eukaryota</taxon>
        <taxon>Discoba</taxon>
        <taxon>Euglenozoa</taxon>
        <taxon>Kinetoplastea</taxon>
        <taxon>Metakinetoplastina</taxon>
        <taxon>Trypanosomatida</taxon>
        <taxon>Trypanosomatidae</taxon>
        <taxon>Leishmaniinae</taxon>
        <taxon>Leptomonas</taxon>
    </lineage>
</organism>
<dbReference type="RefSeq" id="XP_015658210.1">
    <property type="nucleotide sequence ID" value="XM_015803568.1"/>
</dbReference>
<dbReference type="GeneID" id="26905808"/>
<dbReference type="EMBL" id="LGTL01000010">
    <property type="protein sequence ID" value="KPA79771.1"/>
    <property type="molecule type" value="Genomic_DNA"/>
</dbReference>
<evidence type="ECO:0000256" key="1">
    <source>
        <dbReference type="ARBA" id="ARBA00004477"/>
    </source>
</evidence>
<dbReference type="GO" id="GO:0005787">
    <property type="term" value="C:signal peptidase complex"/>
    <property type="evidence" value="ECO:0007669"/>
    <property type="project" value="InterPro"/>
</dbReference>
<dbReference type="Pfam" id="PF06645">
    <property type="entry name" value="SPC12"/>
    <property type="match status" value="1"/>
</dbReference>
<evidence type="ECO:0000256" key="4">
    <source>
        <dbReference type="ARBA" id="ARBA00022824"/>
    </source>
</evidence>
<keyword evidence="5 8" id="KW-1133">Transmembrane helix</keyword>
<dbReference type="AlphaFoldDB" id="A0A0N0DV38"/>
<feature type="region of interest" description="Disordered" evidence="7">
    <location>
        <begin position="128"/>
        <end position="158"/>
    </location>
</feature>
<reference evidence="9 10" key="1">
    <citation type="submission" date="2015-07" db="EMBL/GenBank/DDBJ databases">
        <title>High-quality genome of monoxenous trypanosomatid Leptomonas pyrrhocoris.</title>
        <authorList>
            <person name="Flegontov P."/>
            <person name="Butenko A."/>
            <person name="Firsov S."/>
            <person name="Vlcek C."/>
            <person name="Logacheva M.D."/>
            <person name="Field M."/>
            <person name="Filatov D."/>
            <person name="Flegontova O."/>
            <person name="Gerasimov E."/>
            <person name="Jackson A.P."/>
            <person name="Kelly S."/>
            <person name="Opperdoes F."/>
            <person name="O'Reilly A."/>
            <person name="Votypka J."/>
            <person name="Yurchenko V."/>
            <person name="Lukes J."/>
        </authorList>
    </citation>
    <scope>NUCLEOTIDE SEQUENCE [LARGE SCALE GENOMIC DNA]</scope>
    <source>
        <strain evidence="9">H10</strain>
    </source>
</reference>